<keyword evidence="16" id="KW-0443">Lipid metabolism</keyword>
<evidence type="ECO:0000256" key="16">
    <source>
        <dbReference type="ARBA" id="ARBA00023098"/>
    </source>
</evidence>
<dbReference type="GO" id="GO:0006665">
    <property type="term" value="P:sphingolipid metabolic process"/>
    <property type="evidence" value="ECO:0007669"/>
    <property type="project" value="UniProtKB-UniPathway"/>
</dbReference>
<comment type="pathway">
    <text evidence="2">Lipid metabolism; sphingolipid metabolism.</text>
</comment>
<dbReference type="GO" id="GO:0030154">
    <property type="term" value="P:cell differentiation"/>
    <property type="evidence" value="ECO:0007669"/>
    <property type="project" value="TreeGrafter"/>
</dbReference>
<dbReference type="PANTHER" id="PTHR46257:SF3">
    <property type="entry name" value="TYROSINE-PROTEIN PHOSPHATASE CORKSCREW"/>
    <property type="match status" value="1"/>
</dbReference>
<keyword evidence="8" id="KW-0328">Glycosyltransferase</keyword>
<sequence length="1050" mass="120099">MSKKLDTPSGEASSSGLRATVPSSSVAGEPHESLYVLSPIPTILRHIMLTNSGEWPSWLPTFLALLSLVFACSLYIIHTIALVYGKLHLWKKVKFDRKREGVSIIKPIVGLDANLEENLKCFCELDYHQYELHICFQKRDDPAVPLVKRVLANYPNLDVKIHYGGEKVGLNPKINNMMPAYRSAKYPLIVVSDSGIWMHSDALMDMVNCMQPGYALVTQVPYCKDRKGFANNLEQIYFGTSHARIYLAGNAMKFVCSTGMSSMFRKSALDECGGLEAFGGYLAEDYFFGLELMNRGWLCDVSTFPALQNSAHLTVDRFIDRISRWVKLRIAMLPHIIIVEPIQDCFTCGILASLATSYLFGWNPLIHFTLHTICWFTSDWTLNRMMQNGSLQISFPEYLSTWVVRETIAPFIFLYALCNQDIEWRESRFRLEWGGRIRQNNRFHNHHNHYSADKIKKSIGNLIFRRGITDAEYDRAAEETLQRMYEYFDTVPDKHNVSKEYDVSYSMGVLTTVISKEIGTYVINKQSPNRQIWLSSPISGPKRYDLVEEKGLADKGEPAQRGLRLRQDRKNEPTKLKPQDNQGRHDDMSYRPCNFFYNVTGEEAERLLKEYGVDGEFLARPSESHPRNFTLSIVRGESVTHIKIHNKDDMLNLCGGESFPSLSDLVQFYMENPDQLQEKNGGTIVLRRPVSIPLSEPAAKEVREPTAQRWFHANITGAEAVQLLSKEKQWAFLVRESQRQPGYYAITVKTDENVVHILIRRNSATGMYHVGGGDEFRSVSDLLEHYNNNPMVEENSQRVVHLINLVPSTCVPADAIEARISLLQHLDPNTNKTGLAEEFEKVPTNESYLSKREGKRDVNVNKNRYKNIVPYDHTRVVLKEVGQNPGDTDYINANYIRIPGGPPLYLLSDKVYISTQGCLPHTVVDFWKMVWQENCRVIVMTTKEVERAKSKCERYWPDLNFEKKIGLLLIKNVEEVVVKNDVNEDSYIKRKLVVTNGDSPPRELSHLQFVSWPDHGCPDHPEHVLDFLDAVDDAWEKTPNPKSPIVVHCR</sequence>
<evidence type="ECO:0000256" key="19">
    <source>
        <dbReference type="ARBA" id="ARBA00048104"/>
    </source>
</evidence>
<organism evidence="25 26">
    <name type="scientific">Diploscapter pachys</name>
    <dbReference type="NCBI Taxonomy" id="2018661"/>
    <lineage>
        <taxon>Eukaryota</taxon>
        <taxon>Metazoa</taxon>
        <taxon>Ecdysozoa</taxon>
        <taxon>Nematoda</taxon>
        <taxon>Chromadorea</taxon>
        <taxon>Rhabditida</taxon>
        <taxon>Rhabditina</taxon>
        <taxon>Rhabditomorpha</taxon>
        <taxon>Rhabditoidea</taxon>
        <taxon>Rhabditidae</taxon>
        <taxon>Diploscapter</taxon>
    </lineage>
</organism>
<dbReference type="InterPro" id="IPR052123">
    <property type="entry name" value="Non-rcpt_Tyr_Phosphatase"/>
</dbReference>
<dbReference type="PROSITE" id="PS50810">
    <property type="entry name" value="FRATAXIN_2"/>
    <property type="match status" value="1"/>
</dbReference>
<dbReference type="Gene3D" id="3.30.920.10">
    <property type="entry name" value="Frataxin/CyaY"/>
    <property type="match status" value="1"/>
</dbReference>
<feature type="domain" description="SH2" evidence="23">
    <location>
        <begin position="594"/>
        <end position="690"/>
    </location>
</feature>
<comment type="similarity">
    <text evidence="4">Belongs to the glycosyltransferase 2 family.</text>
</comment>
<evidence type="ECO:0000256" key="17">
    <source>
        <dbReference type="ARBA" id="ARBA00023136"/>
    </source>
</evidence>
<keyword evidence="12" id="KW-0904">Protein phosphatase</keyword>
<dbReference type="SUPFAM" id="SSF55387">
    <property type="entry name" value="Frataxin/Nqo15-like"/>
    <property type="match status" value="1"/>
</dbReference>
<comment type="catalytic activity">
    <reaction evidence="19">
        <text>N-(9Z-octadecenoyl)-sphing-4-enine + UDP-alpha-D-xylose = beta-D-xylosyl-(1&lt;-&gt;1')-N-(9Z-octadecenoyl)-sphing-4-enine + UDP + H(+)</text>
        <dbReference type="Rhea" id="RHEA:70247"/>
        <dbReference type="ChEBI" id="CHEBI:15378"/>
        <dbReference type="ChEBI" id="CHEBI:57632"/>
        <dbReference type="ChEBI" id="CHEBI:58223"/>
        <dbReference type="ChEBI" id="CHEBI:77996"/>
        <dbReference type="ChEBI" id="CHEBI:189081"/>
    </reaction>
    <physiologicalReaction direction="left-to-right" evidence="19">
        <dbReference type="Rhea" id="RHEA:70248"/>
    </physiologicalReaction>
</comment>
<dbReference type="Pfam" id="PF00017">
    <property type="entry name" value="SH2"/>
    <property type="match status" value="2"/>
</dbReference>
<dbReference type="GO" id="GO:0035556">
    <property type="term" value="P:intracellular signal transduction"/>
    <property type="evidence" value="ECO:0007669"/>
    <property type="project" value="TreeGrafter"/>
</dbReference>
<comment type="subcellular location">
    <subcellularLocation>
        <location evidence="1">Golgi apparatus membrane</location>
        <topology evidence="1">Multi-pass membrane protein</topology>
    </subcellularLocation>
</comment>
<dbReference type="SUPFAM" id="SSF55550">
    <property type="entry name" value="SH2 domain"/>
    <property type="match status" value="2"/>
</dbReference>
<dbReference type="FunFam" id="3.90.550.10:FF:000041">
    <property type="entry name" value="UDP-glucose ceramide glucosyltransferase"/>
    <property type="match status" value="1"/>
</dbReference>
<dbReference type="InterPro" id="IPR036524">
    <property type="entry name" value="Frataxin/CyaY_sf"/>
</dbReference>
<comment type="pathway">
    <text evidence="3">Sphingolipid metabolism.</text>
</comment>
<feature type="domain" description="Tyrosine-protein phosphatase" evidence="24">
    <location>
        <begin position="835"/>
        <end position="1050"/>
    </location>
</feature>
<dbReference type="PANTHER" id="PTHR46257">
    <property type="entry name" value="TYROSINE-PROTEIN PHOSPHATASE CORKSCREW"/>
    <property type="match status" value="1"/>
</dbReference>
<evidence type="ECO:0000256" key="3">
    <source>
        <dbReference type="ARBA" id="ARBA00004991"/>
    </source>
</evidence>
<gene>
    <name evidence="25" type="ORF">WR25_13483</name>
</gene>
<evidence type="ECO:0000259" key="24">
    <source>
        <dbReference type="PROSITE" id="PS50055"/>
    </source>
</evidence>
<dbReference type="SUPFAM" id="SSF53448">
    <property type="entry name" value="Nucleotide-diphospho-sugar transferases"/>
    <property type="match status" value="1"/>
</dbReference>
<dbReference type="InterPro" id="IPR029044">
    <property type="entry name" value="Nucleotide-diphossugar_trans"/>
</dbReference>
<keyword evidence="20" id="KW-0727">SH2 domain</keyword>
<evidence type="ECO:0000256" key="20">
    <source>
        <dbReference type="PROSITE-ProRule" id="PRU00191"/>
    </source>
</evidence>
<feature type="compositionally biased region" description="Basic and acidic residues" evidence="21">
    <location>
        <begin position="565"/>
        <end position="587"/>
    </location>
</feature>
<feature type="compositionally biased region" description="Polar residues" evidence="21">
    <location>
        <begin position="10"/>
        <end position="26"/>
    </location>
</feature>
<dbReference type="Gene3D" id="3.90.550.10">
    <property type="entry name" value="Spore Coat Polysaccharide Biosynthesis Protein SpsA, Chain A"/>
    <property type="match status" value="1"/>
</dbReference>
<keyword evidence="6" id="KW-0813">Transport</keyword>
<dbReference type="Gene3D" id="3.30.505.10">
    <property type="entry name" value="SH2 domain"/>
    <property type="match status" value="2"/>
</dbReference>
<dbReference type="GO" id="GO:0008199">
    <property type="term" value="F:ferric iron binding"/>
    <property type="evidence" value="ECO:0007669"/>
    <property type="project" value="InterPro"/>
</dbReference>
<evidence type="ECO:0000256" key="5">
    <source>
        <dbReference type="ARBA" id="ARBA00008183"/>
    </source>
</evidence>
<dbReference type="InterPro" id="IPR002908">
    <property type="entry name" value="Frataxin/CyaY"/>
</dbReference>
<dbReference type="Pfam" id="PF00102">
    <property type="entry name" value="Y_phosphatase"/>
    <property type="match status" value="1"/>
</dbReference>
<accession>A0A2A2KAJ3</accession>
<keyword evidence="10 22" id="KW-0812">Transmembrane</keyword>
<dbReference type="GO" id="GO:0000278">
    <property type="term" value="P:mitotic cell cycle"/>
    <property type="evidence" value="ECO:0007669"/>
    <property type="project" value="TreeGrafter"/>
</dbReference>
<dbReference type="GO" id="GO:0008120">
    <property type="term" value="F:ceramide glucosyltransferase activity"/>
    <property type="evidence" value="ECO:0007669"/>
    <property type="project" value="UniProtKB-ARBA"/>
</dbReference>
<dbReference type="SMART" id="SM00252">
    <property type="entry name" value="SH2"/>
    <property type="match status" value="2"/>
</dbReference>
<dbReference type="PROSITE" id="PS01344">
    <property type="entry name" value="FRATAXIN_1"/>
    <property type="match status" value="1"/>
</dbReference>
<evidence type="ECO:0000256" key="2">
    <source>
        <dbReference type="ARBA" id="ARBA00004760"/>
    </source>
</evidence>
<dbReference type="UniPathway" id="UPA00222"/>
<evidence type="ECO:0000256" key="9">
    <source>
        <dbReference type="ARBA" id="ARBA00022679"/>
    </source>
</evidence>
<keyword evidence="7" id="KW-0444">Lipid biosynthesis</keyword>
<reference evidence="25 26" key="1">
    <citation type="journal article" date="2017" name="Curr. Biol.">
        <title>Genome architecture and evolution of a unichromosomal asexual nematode.</title>
        <authorList>
            <person name="Fradin H."/>
            <person name="Zegar C."/>
            <person name="Gutwein M."/>
            <person name="Lucas J."/>
            <person name="Kovtun M."/>
            <person name="Corcoran D."/>
            <person name="Baugh L.R."/>
            <person name="Kiontke K."/>
            <person name="Gunsalus K."/>
            <person name="Fitch D.H."/>
            <person name="Piano F."/>
        </authorList>
    </citation>
    <scope>NUCLEOTIDE SEQUENCE [LARGE SCALE GENOMIC DNA]</scope>
    <source>
        <strain evidence="25">PF1309</strain>
    </source>
</reference>
<name>A0A2A2KAJ3_9BILA</name>
<evidence type="ECO:0000256" key="13">
    <source>
        <dbReference type="ARBA" id="ARBA00022989"/>
    </source>
</evidence>
<feature type="compositionally biased region" description="Basic and acidic residues" evidence="21">
    <location>
        <begin position="549"/>
        <end position="558"/>
    </location>
</feature>
<keyword evidence="26" id="KW-1185">Reference proteome</keyword>
<evidence type="ECO:0000313" key="26">
    <source>
        <dbReference type="Proteomes" id="UP000218231"/>
    </source>
</evidence>
<dbReference type="PRINTS" id="PR00700">
    <property type="entry name" value="PRTYPHPHTASE"/>
</dbReference>
<evidence type="ECO:0000256" key="21">
    <source>
        <dbReference type="SAM" id="MobiDB-lite"/>
    </source>
</evidence>
<keyword evidence="15" id="KW-0333">Golgi apparatus</keyword>
<evidence type="ECO:0000256" key="14">
    <source>
        <dbReference type="ARBA" id="ARBA00023004"/>
    </source>
</evidence>
<dbReference type="SUPFAM" id="SSF52799">
    <property type="entry name" value="(Phosphotyrosine protein) phosphatases II"/>
    <property type="match status" value="1"/>
</dbReference>
<dbReference type="GO" id="GO:0000139">
    <property type="term" value="C:Golgi membrane"/>
    <property type="evidence" value="ECO:0007669"/>
    <property type="project" value="UniProtKB-SubCell"/>
</dbReference>
<dbReference type="GO" id="GO:0006826">
    <property type="term" value="P:iron ion transport"/>
    <property type="evidence" value="ECO:0007669"/>
    <property type="project" value="UniProtKB-KW"/>
</dbReference>
<dbReference type="InterPro" id="IPR000242">
    <property type="entry name" value="PTP_cat"/>
</dbReference>
<comment type="catalytic activity">
    <reaction evidence="18">
        <text>UDP-alpha-D-xylose + an N-acylsphing-4-enine = a beta-D-xylosyl-(1&lt;-&gt;1')-N-acylsphing-4-enine + UDP + H(+)</text>
        <dbReference type="Rhea" id="RHEA:70243"/>
        <dbReference type="ChEBI" id="CHEBI:15378"/>
        <dbReference type="ChEBI" id="CHEBI:52639"/>
        <dbReference type="ChEBI" id="CHEBI:57632"/>
        <dbReference type="ChEBI" id="CHEBI:58223"/>
        <dbReference type="ChEBI" id="CHEBI:189068"/>
    </reaction>
    <physiologicalReaction direction="left-to-right" evidence="18">
        <dbReference type="Rhea" id="RHEA:70244"/>
    </physiologicalReaction>
</comment>
<dbReference type="SMART" id="SM00194">
    <property type="entry name" value="PTPc"/>
    <property type="match status" value="1"/>
</dbReference>
<dbReference type="Pfam" id="PF01491">
    <property type="entry name" value="Frataxin_Cyay"/>
    <property type="match status" value="1"/>
</dbReference>
<dbReference type="InterPro" id="IPR025993">
    <property type="entry name" value="Ceramide_glucosylTrfase"/>
</dbReference>
<keyword evidence="17 22" id="KW-0472">Membrane</keyword>
<evidence type="ECO:0000256" key="11">
    <source>
        <dbReference type="ARBA" id="ARBA00022801"/>
    </source>
</evidence>
<evidence type="ECO:0000256" key="10">
    <source>
        <dbReference type="ARBA" id="ARBA00022692"/>
    </source>
</evidence>
<feature type="domain" description="SH2" evidence="23">
    <location>
        <begin position="710"/>
        <end position="803"/>
    </location>
</feature>
<evidence type="ECO:0000256" key="12">
    <source>
        <dbReference type="ARBA" id="ARBA00022912"/>
    </source>
</evidence>
<dbReference type="Pfam" id="PF13506">
    <property type="entry name" value="Glyco_transf_21"/>
    <property type="match status" value="1"/>
</dbReference>
<dbReference type="GO" id="GO:0016226">
    <property type="term" value="P:iron-sulfur cluster assembly"/>
    <property type="evidence" value="ECO:0007669"/>
    <property type="project" value="InterPro"/>
</dbReference>
<feature type="region of interest" description="Disordered" evidence="21">
    <location>
        <begin position="549"/>
        <end position="587"/>
    </location>
</feature>
<proteinExistence type="inferred from homology"/>
<evidence type="ECO:0000313" key="25">
    <source>
        <dbReference type="EMBL" id="PAV70941.1"/>
    </source>
</evidence>
<keyword evidence="6" id="KW-0406">Ion transport</keyword>
<protein>
    <submittedName>
        <fullName evidence="25">Uncharacterized protein</fullName>
    </submittedName>
</protein>
<evidence type="ECO:0000256" key="1">
    <source>
        <dbReference type="ARBA" id="ARBA00004653"/>
    </source>
</evidence>
<evidence type="ECO:0000256" key="18">
    <source>
        <dbReference type="ARBA" id="ARBA00047869"/>
    </source>
</evidence>
<evidence type="ECO:0000256" key="8">
    <source>
        <dbReference type="ARBA" id="ARBA00022676"/>
    </source>
</evidence>
<keyword evidence="13 22" id="KW-1133">Transmembrane helix</keyword>
<dbReference type="Gene3D" id="3.90.190.10">
    <property type="entry name" value="Protein tyrosine phosphatase superfamily"/>
    <property type="match status" value="1"/>
</dbReference>
<dbReference type="OrthoDB" id="6673184at2759"/>
<dbReference type="EMBL" id="LIAE01009155">
    <property type="protein sequence ID" value="PAV70941.1"/>
    <property type="molecule type" value="Genomic_DNA"/>
</dbReference>
<dbReference type="PROSITE" id="PS50001">
    <property type="entry name" value="SH2"/>
    <property type="match status" value="2"/>
</dbReference>
<dbReference type="SMART" id="SM01219">
    <property type="entry name" value="Frataxin_Cyay"/>
    <property type="match status" value="1"/>
</dbReference>
<feature type="transmembrane region" description="Helical" evidence="22">
    <location>
        <begin position="58"/>
        <end position="84"/>
    </location>
</feature>
<dbReference type="InterPro" id="IPR029021">
    <property type="entry name" value="Prot-tyrosine_phosphatase-like"/>
</dbReference>
<keyword evidence="6" id="KW-0410">Iron transport</keyword>
<dbReference type="GO" id="GO:0004726">
    <property type="term" value="F:non-membrane spanning protein tyrosine phosphatase activity"/>
    <property type="evidence" value="ECO:0007669"/>
    <property type="project" value="TreeGrafter"/>
</dbReference>
<evidence type="ECO:0000256" key="7">
    <source>
        <dbReference type="ARBA" id="ARBA00022516"/>
    </source>
</evidence>
<keyword evidence="9" id="KW-0808">Transferase</keyword>
<comment type="caution">
    <text evidence="25">The sequence shown here is derived from an EMBL/GenBank/DDBJ whole genome shotgun (WGS) entry which is preliminary data.</text>
</comment>
<dbReference type="PROSITE" id="PS50055">
    <property type="entry name" value="TYR_PHOSPHATASE_PTP"/>
    <property type="match status" value="1"/>
</dbReference>
<dbReference type="InterPro" id="IPR036860">
    <property type="entry name" value="SH2_dom_sf"/>
</dbReference>
<dbReference type="Proteomes" id="UP000218231">
    <property type="component" value="Unassembled WGS sequence"/>
</dbReference>
<dbReference type="GO" id="GO:0001784">
    <property type="term" value="F:phosphotyrosine residue binding"/>
    <property type="evidence" value="ECO:0007669"/>
    <property type="project" value="TreeGrafter"/>
</dbReference>
<dbReference type="AlphaFoldDB" id="A0A2A2KAJ3"/>
<dbReference type="CDD" id="cd02520">
    <property type="entry name" value="Glucosylceramide_synthase"/>
    <property type="match status" value="1"/>
</dbReference>
<evidence type="ECO:0000256" key="4">
    <source>
        <dbReference type="ARBA" id="ARBA00006739"/>
    </source>
</evidence>
<evidence type="ECO:0000259" key="23">
    <source>
        <dbReference type="PROSITE" id="PS50001"/>
    </source>
</evidence>
<evidence type="ECO:0000256" key="15">
    <source>
        <dbReference type="ARBA" id="ARBA00023034"/>
    </source>
</evidence>
<keyword evidence="14" id="KW-0408">Iron</keyword>
<dbReference type="PRINTS" id="PR00401">
    <property type="entry name" value="SH2DOMAIN"/>
</dbReference>
<evidence type="ECO:0000256" key="22">
    <source>
        <dbReference type="SAM" id="Phobius"/>
    </source>
</evidence>
<keyword evidence="11" id="KW-0378">Hydrolase</keyword>
<dbReference type="STRING" id="2018661.A0A2A2KAJ3"/>
<evidence type="ECO:0000256" key="6">
    <source>
        <dbReference type="ARBA" id="ARBA00022496"/>
    </source>
</evidence>
<dbReference type="InterPro" id="IPR000980">
    <property type="entry name" value="SH2"/>
</dbReference>
<dbReference type="InterPro" id="IPR020895">
    <property type="entry name" value="Frataxin_CS"/>
</dbReference>
<feature type="region of interest" description="Disordered" evidence="21">
    <location>
        <begin position="1"/>
        <end position="26"/>
    </location>
</feature>
<comment type="similarity">
    <text evidence="5">Belongs to the frataxin family.</text>
</comment>